<feature type="compositionally biased region" description="Basic and acidic residues" evidence="1">
    <location>
        <begin position="219"/>
        <end position="239"/>
    </location>
</feature>
<evidence type="ECO:0000313" key="5">
    <source>
        <dbReference type="Proteomes" id="UP000290408"/>
    </source>
</evidence>
<dbReference type="RefSeq" id="WP_130628233.1">
    <property type="nucleotide sequence ID" value="NZ_CP036164.1"/>
</dbReference>
<keyword evidence="2" id="KW-1133">Transmembrane helix</keyword>
<feature type="transmembrane region" description="Helical" evidence="2">
    <location>
        <begin position="59"/>
        <end position="76"/>
    </location>
</feature>
<protein>
    <submittedName>
        <fullName evidence="4">PH domain-containing protein</fullName>
    </submittedName>
</protein>
<dbReference type="KEGG" id="jli:EXU32_01085"/>
<feature type="domain" description="YdbS-like PH" evidence="3">
    <location>
        <begin position="81"/>
        <end position="150"/>
    </location>
</feature>
<sequence length="251" mass="28363">MAQEVAHKGLRKYLLPGEHPVAEIRHHRIVLAKPALVLVAVTALFLWLDITVSDANSGILGYLWFVWIGVLGWAAWQWIEWRHTRVVATDKRIVLFEGWINHKVSMMPLKKVTDMGYERSLLGRVLGYGTFVLESAGQDQALSKIEFVPDPDDNYRAICSVVFGMSLDEDDEGGRSDDLDDDERAWETSQEYQTRLGLVDGVFNGGGPGDDPETYGPAPRRDSLIYRSRDRAQRKRDADTGELPPYDPDAY</sequence>
<name>A0A4P6MTE9_9MICO</name>
<keyword evidence="5" id="KW-1185">Reference proteome</keyword>
<evidence type="ECO:0000313" key="4">
    <source>
        <dbReference type="EMBL" id="QBF44987.1"/>
    </source>
</evidence>
<dbReference type="Pfam" id="PF03703">
    <property type="entry name" value="bPH_2"/>
    <property type="match status" value="1"/>
</dbReference>
<dbReference type="PANTHER" id="PTHR37938:SF1">
    <property type="entry name" value="BLL0215 PROTEIN"/>
    <property type="match status" value="1"/>
</dbReference>
<dbReference type="EMBL" id="CP036164">
    <property type="protein sequence ID" value="QBF44987.1"/>
    <property type="molecule type" value="Genomic_DNA"/>
</dbReference>
<dbReference type="Proteomes" id="UP000290408">
    <property type="component" value="Chromosome"/>
</dbReference>
<dbReference type="PANTHER" id="PTHR37938">
    <property type="entry name" value="BLL0215 PROTEIN"/>
    <property type="match status" value="1"/>
</dbReference>
<dbReference type="OrthoDB" id="3354538at2"/>
<proteinExistence type="predicted"/>
<dbReference type="STRING" id="1216970.GCA_001570985_01273"/>
<dbReference type="InterPro" id="IPR005182">
    <property type="entry name" value="YdbS-like_PH"/>
</dbReference>
<evidence type="ECO:0000259" key="3">
    <source>
        <dbReference type="Pfam" id="PF03703"/>
    </source>
</evidence>
<dbReference type="AlphaFoldDB" id="A0A4P6MTE9"/>
<evidence type="ECO:0000256" key="2">
    <source>
        <dbReference type="SAM" id="Phobius"/>
    </source>
</evidence>
<reference evidence="4 5" key="1">
    <citation type="submission" date="2019-02" db="EMBL/GenBank/DDBJ databases">
        <title>Genomic data mining of an Antarctic deep-sea actinobacterium, Janibacterlimosus P3-3-X1.</title>
        <authorList>
            <person name="Liao L."/>
            <person name="Chen B."/>
        </authorList>
    </citation>
    <scope>NUCLEOTIDE SEQUENCE [LARGE SCALE GENOMIC DNA]</scope>
    <source>
        <strain evidence="4 5">P3-3-X1</strain>
    </source>
</reference>
<feature type="transmembrane region" description="Helical" evidence="2">
    <location>
        <begin position="35"/>
        <end position="53"/>
    </location>
</feature>
<accession>A0A4P6MTE9</accession>
<gene>
    <name evidence="4" type="ORF">EXU32_01085</name>
</gene>
<keyword evidence="2" id="KW-0812">Transmembrane</keyword>
<keyword evidence="2" id="KW-0472">Membrane</keyword>
<feature type="region of interest" description="Disordered" evidence="1">
    <location>
        <begin position="199"/>
        <end position="251"/>
    </location>
</feature>
<organism evidence="4 5">
    <name type="scientific">Janibacter limosus</name>
    <dbReference type="NCBI Taxonomy" id="53458"/>
    <lineage>
        <taxon>Bacteria</taxon>
        <taxon>Bacillati</taxon>
        <taxon>Actinomycetota</taxon>
        <taxon>Actinomycetes</taxon>
        <taxon>Micrococcales</taxon>
        <taxon>Intrasporangiaceae</taxon>
        <taxon>Janibacter</taxon>
    </lineage>
</organism>
<evidence type="ECO:0000256" key="1">
    <source>
        <dbReference type="SAM" id="MobiDB-lite"/>
    </source>
</evidence>